<dbReference type="Proteomes" id="UP001500967">
    <property type="component" value="Unassembled WGS sequence"/>
</dbReference>
<sequence length="75" mass="8048">MTVRTVLGDVDPGDWSRWPVATTGSTRTPTGRWWRRHTPTPPPGAPIAVHHEAGGAVADAITVTNPARALSWRAV</sequence>
<protein>
    <submittedName>
        <fullName evidence="2">Uncharacterized protein</fullName>
    </submittedName>
</protein>
<evidence type="ECO:0000256" key="1">
    <source>
        <dbReference type="SAM" id="MobiDB-lite"/>
    </source>
</evidence>
<reference evidence="2 3" key="1">
    <citation type="journal article" date="2019" name="Int. J. Syst. Evol. Microbiol.">
        <title>The Global Catalogue of Microorganisms (GCM) 10K type strain sequencing project: providing services to taxonomists for standard genome sequencing and annotation.</title>
        <authorList>
            <consortium name="The Broad Institute Genomics Platform"/>
            <consortium name="The Broad Institute Genome Sequencing Center for Infectious Disease"/>
            <person name="Wu L."/>
            <person name="Ma J."/>
        </authorList>
    </citation>
    <scope>NUCLEOTIDE SEQUENCE [LARGE SCALE GENOMIC DNA]</scope>
    <source>
        <strain evidence="2 3">JCM 10425</strain>
    </source>
</reference>
<comment type="caution">
    <text evidence="2">The sequence shown here is derived from an EMBL/GenBank/DDBJ whole genome shotgun (WGS) entry which is preliminary data.</text>
</comment>
<evidence type="ECO:0000313" key="2">
    <source>
        <dbReference type="EMBL" id="GAA0235886.1"/>
    </source>
</evidence>
<gene>
    <name evidence="2" type="ORF">GCM10009539_21510</name>
</gene>
<dbReference type="EMBL" id="BAAAGX010000008">
    <property type="protein sequence ID" value="GAA0235886.1"/>
    <property type="molecule type" value="Genomic_DNA"/>
</dbReference>
<keyword evidence="3" id="KW-1185">Reference proteome</keyword>
<proteinExistence type="predicted"/>
<name>A0ABN0U206_9ACTN</name>
<organism evidence="2 3">
    <name type="scientific">Cryptosporangium japonicum</name>
    <dbReference type="NCBI Taxonomy" id="80872"/>
    <lineage>
        <taxon>Bacteria</taxon>
        <taxon>Bacillati</taxon>
        <taxon>Actinomycetota</taxon>
        <taxon>Actinomycetes</taxon>
        <taxon>Cryptosporangiales</taxon>
        <taxon>Cryptosporangiaceae</taxon>
        <taxon>Cryptosporangium</taxon>
    </lineage>
</organism>
<evidence type="ECO:0000313" key="3">
    <source>
        <dbReference type="Proteomes" id="UP001500967"/>
    </source>
</evidence>
<accession>A0ABN0U206</accession>
<feature type="compositionally biased region" description="Low complexity" evidence="1">
    <location>
        <begin position="22"/>
        <end position="32"/>
    </location>
</feature>
<feature type="region of interest" description="Disordered" evidence="1">
    <location>
        <begin position="1"/>
        <end position="44"/>
    </location>
</feature>